<dbReference type="Pfam" id="PF02028">
    <property type="entry name" value="BCCT"/>
    <property type="match status" value="1"/>
</dbReference>
<evidence type="ECO:0000256" key="2">
    <source>
        <dbReference type="ARBA" id="ARBA00005658"/>
    </source>
</evidence>
<dbReference type="PANTHER" id="PTHR30047">
    <property type="entry name" value="HIGH-AFFINITY CHOLINE TRANSPORT PROTEIN-RELATED"/>
    <property type="match status" value="1"/>
</dbReference>
<proteinExistence type="inferred from homology"/>
<dbReference type="InterPro" id="IPR000060">
    <property type="entry name" value="BCCT_transptr"/>
</dbReference>
<feature type="transmembrane region" description="Helical" evidence="9">
    <location>
        <begin position="197"/>
        <end position="219"/>
    </location>
</feature>
<feature type="transmembrane region" description="Helical" evidence="9">
    <location>
        <begin position="231"/>
        <end position="253"/>
    </location>
</feature>
<feature type="transmembrane region" description="Helical" evidence="9">
    <location>
        <begin position="320"/>
        <end position="340"/>
    </location>
</feature>
<feature type="region of interest" description="Disordered" evidence="8">
    <location>
        <begin position="504"/>
        <end position="528"/>
    </location>
</feature>
<feature type="transmembrane region" description="Helical" evidence="9">
    <location>
        <begin position="146"/>
        <end position="166"/>
    </location>
</feature>
<keyword evidence="5 9" id="KW-0812">Transmembrane</keyword>
<feature type="transmembrane region" description="Helical" evidence="9">
    <location>
        <begin position="12"/>
        <end position="32"/>
    </location>
</feature>
<protein>
    <submittedName>
        <fullName evidence="10">Glycine betaine transporter OpuD</fullName>
    </submittedName>
</protein>
<feature type="transmembrane region" description="Helical" evidence="9">
    <location>
        <begin position="91"/>
        <end position="111"/>
    </location>
</feature>
<sequence>MQSIRKVTSQVGTVFWVTIAITLAFVLWGVFLTDNFDRVTGAALDFVVANLSWFYLIVTTLFLAFVVFLAFSRYGKIKLGKEDEEPEFGLFSWFAMLFQAGMGIGVIFWGVSEPVMHYASQPPYGGAEPNTAAAAQLSMQYSFFHWGLHAWAIYAVVALAVAYFNFRKDKPGLISAVLSPLLGDRANGPIGKAIDTLAILATLFGVAVSLGLGTLQIGAGLGESFSISNGIGLQLIIIGVTTIAFLLSASTPINKGVNYLSQASIYLAGVLLLYFIVLGPTVVQINAFTQGIGDYIGELIPMSFRMNAFNQDTAFLSNPAGTLFLFATWIAWAPYVGVFVARVSRGRTIREFVIGVLVAPSLANALWFAVFGGAAIDYDRSTGGTINTAAQSDPAVGLFAFLQAYPLPLITSLVAILLLFIFFVAGADAATIVLGRMSAGGVLNPGRVIRLTWGVVMAAIAAVLLVTGGLEALERASILGGLPFALIMIAMCWSLYKGLAQDAREESQQEESREAEEATDQPAASPGK</sequence>
<evidence type="ECO:0000256" key="9">
    <source>
        <dbReference type="SAM" id="Phobius"/>
    </source>
</evidence>
<accession>A0A6J4QM07</accession>
<evidence type="ECO:0000256" key="5">
    <source>
        <dbReference type="ARBA" id="ARBA00022692"/>
    </source>
</evidence>
<comment type="similarity">
    <text evidence="2">Belongs to the BCCT transporter (TC 2.A.15) family.</text>
</comment>
<evidence type="ECO:0000313" key="10">
    <source>
        <dbReference type="EMBL" id="CAA9448439.1"/>
    </source>
</evidence>
<gene>
    <name evidence="10" type="ORF">AVDCRST_MAG14-641</name>
</gene>
<evidence type="ECO:0000256" key="1">
    <source>
        <dbReference type="ARBA" id="ARBA00004651"/>
    </source>
</evidence>
<evidence type="ECO:0000256" key="6">
    <source>
        <dbReference type="ARBA" id="ARBA00022989"/>
    </source>
</evidence>
<keyword evidence="3" id="KW-0813">Transport</keyword>
<dbReference type="NCBIfam" id="TIGR00842">
    <property type="entry name" value="bcct"/>
    <property type="match status" value="1"/>
</dbReference>
<dbReference type="EMBL" id="CADCVG010000030">
    <property type="protein sequence ID" value="CAA9448439.1"/>
    <property type="molecule type" value="Genomic_DNA"/>
</dbReference>
<feature type="transmembrane region" description="Helical" evidence="9">
    <location>
        <begin position="52"/>
        <end position="71"/>
    </location>
</feature>
<name>A0A6J4QM07_9ACTN</name>
<evidence type="ECO:0000256" key="4">
    <source>
        <dbReference type="ARBA" id="ARBA00022475"/>
    </source>
</evidence>
<feature type="compositionally biased region" description="Basic and acidic residues" evidence="8">
    <location>
        <begin position="504"/>
        <end position="516"/>
    </location>
</feature>
<feature type="transmembrane region" description="Helical" evidence="9">
    <location>
        <begin position="448"/>
        <end position="470"/>
    </location>
</feature>
<keyword evidence="6 9" id="KW-1133">Transmembrane helix</keyword>
<feature type="transmembrane region" description="Helical" evidence="9">
    <location>
        <begin position="265"/>
        <end position="285"/>
    </location>
</feature>
<reference evidence="10" key="1">
    <citation type="submission" date="2020-02" db="EMBL/GenBank/DDBJ databases">
        <authorList>
            <person name="Meier V. D."/>
        </authorList>
    </citation>
    <scope>NUCLEOTIDE SEQUENCE</scope>
    <source>
        <strain evidence="10">AVDCRST_MAG14</strain>
    </source>
</reference>
<evidence type="ECO:0000256" key="3">
    <source>
        <dbReference type="ARBA" id="ARBA00022448"/>
    </source>
</evidence>
<feature type="transmembrane region" description="Helical" evidence="9">
    <location>
        <begin position="352"/>
        <end position="376"/>
    </location>
</feature>
<feature type="transmembrane region" description="Helical" evidence="9">
    <location>
        <begin position="407"/>
        <end position="427"/>
    </location>
</feature>
<dbReference type="AlphaFoldDB" id="A0A6J4QM07"/>
<comment type="subcellular location">
    <subcellularLocation>
        <location evidence="1">Cell membrane</location>
        <topology evidence="1">Multi-pass membrane protein</topology>
    </subcellularLocation>
</comment>
<evidence type="ECO:0000256" key="8">
    <source>
        <dbReference type="SAM" id="MobiDB-lite"/>
    </source>
</evidence>
<feature type="transmembrane region" description="Helical" evidence="9">
    <location>
        <begin position="476"/>
        <end position="496"/>
    </location>
</feature>
<dbReference type="GO" id="GO:0022857">
    <property type="term" value="F:transmembrane transporter activity"/>
    <property type="evidence" value="ECO:0007669"/>
    <property type="project" value="InterPro"/>
</dbReference>
<dbReference type="PANTHER" id="PTHR30047:SF7">
    <property type="entry name" value="HIGH-AFFINITY CHOLINE TRANSPORT PROTEIN"/>
    <property type="match status" value="1"/>
</dbReference>
<dbReference type="GO" id="GO:0005886">
    <property type="term" value="C:plasma membrane"/>
    <property type="evidence" value="ECO:0007669"/>
    <property type="project" value="UniProtKB-SubCell"/>
</dbReference>
<evidence type="ECO:0000256" key="7">
    <source>
        <dbReference type="ARBA" id="ARBA00023136"/>
    </source>
</evidence>
<organism evidence="10">
    <name type="scientific">uncultured Rubrobacteraceae bacterium</name>
    <dbReference type="NCBI Taxonomy" id="349277"/>
    <lineage>
        <taxon>Bacteria</taxon>
        <taxon>Bacillati</taxon>
        <taxon>Actinomycetota</taxon>
        <taxon>Rubrobacteria</taxon>
        <taxon>Rubrobacterales</taxon>
        <taxon>Rubrobacteraceae</taxon>
        <taxon>environmental samples</taxon>
    </lineage>
</organism>
<keyword evidence="4" id="KW-1003">Cell membrane</keyword>
<keyword evidence="7 9" id="KW-0472">Membrane</keyword>